<gene>
    <name evidence="1" type="ORF">HanXRQr2_Chr09g0401071</name>
</gene>
<dbReference type="Gramene" id="mRNA:HanXRQr2_Chr09g0401071">
    <property type="protein sequence ID" value="CDS:HanXRQr2_Chr09g0401071.1"/>
    <property type="gene ID" value="HanXRQr2_Chr09g0401071"/>
</dbReference>
<organism evidence="1 2">
    <name type="scientific">Helianthus annuus</name>
    <name type="common">Common sunflower</name>
    <dbReference type="NCBI Taxonomy" id="4232"/>
    <lineage>
        <taxon>Eukaryota</taxon>
        <taxon>Viridiplantae</taxon>
        <taxon>Streptophyta</taxon>
        <taxon>Embryophyta</taxon>
        <taxon>Tracheophyta</taxon>
        <taxon>Spermatophyta</taxon>
        <taxon>Magnoliopsida</taxon>
        <taxon>eudicotyledons</taxon>
        <taxon>Gunneridae</taxon>
        <taxon>Pentapetalae</taxon>
        <taxon>asterids</taxon>
        <taxon>campanulids</taxon>
        <taxon>Asterales</taxon>
        <taxon>Asteraceae</taxon>
        <taxon>Asteroideae</taxon>
        <taxon>Heliantheae alliance</taxon>
        <taxon>Heliantheae</taxon>
        <taxon>Helianthus</taxon>
    </lineage>
</organism>
<protein>
    <submittedName>
        <fullName evidence="1">Uncharacterized protein</fullName>
    </submittedName>
</protein>
<name>A0A9K3I892_HELAN</name>
<proteinExistence type="predicted"/>
<dbReference type="AlphaFoldDB" id="A0A9K3I892"/>
<reference evidence="1" key="2">
    <citation type="submission" date="2020-06" db="EMBL/GenBank/DDBJ databases">
        <title>Helianthus annuus Genome sequencing and assembly Release 2.</title>
        <authorList>
            <person name="Gouzy J."/>
            <person name="Langlade N."/>
            <person name="Munos S."/>
        </authorList>
    </citation>
    <scope>NUCLEOTIDE SEQUENCE</scope>
    <source>
        <tissue evidence="1">Leaves</tissue>
    </source>
</reference>
<reference evidence="1" key="1">
    <citation type="journal article" date="2017" name="Nature">
        <title>The sunflower genome provides insights into oil metabolism, flowering and Asterid evolution.</title>
        <authorList>
            <person name="Badouin H."/>
            <person name="Gouzy J."/>
            <person name="Grassa C.J."/>
            <person name="Murat F."/>
            <person name="Staton S.E."/>
            <person name="Cottret L."/>
            <person name="Lelandais-Briere C."/>
            <person name="Owens G.L."/>
            <person name="Carrere S."/>
            <person name="Mayjonade B."/>
            <person name="Legrand L."/>
            <person name="Gill N."/>
            <person name="Kane N.C."/>
            <person name="Bowers J.E."/>
            <person name="Hubner S."/>
            <person name="Bellec A."/>
            <person name="Berard A."/>
            <person name="Berges H."/>
            <person name="Blanchet N."/>
            <person name="Boniface M.C."/>
            <person name="Brunel D."/>
            <person name="Catrice O."/>
            <person name="Chaidir N."/>
            <person name="Claudel C."/>
            <person name="Donnadieu C."/>
            <person name="Faraut T."/>
            <person name="Fievet G."/>
            <person name="Helmstetter N."/>
            <person name="King M."/>
            <person name="Knapp S.J."/>
            <person name="Lai Z."/>
            <person name="Le Paslier M.C."/>
            <person name="Lippi Y."/>
            <person name="Lorenzon L."/>
            <person name="Mandel J.R."/>
            <person name="Marage G."/>
            <person name="Marchand G."/>
            <person name="Marquand E."/>
            <person name="Bret-Mestries E."/>
            <person name="Morien E."/>
            <person name="Nambeesan S."/>
            <person name="Nguyen T."/>
            <person name="Pegot-Espagnet P."/>
            <person name="Pouilly N."/>
            <person name="Raftis F."/>
            <person name="Sallet E."/>
            <person name="Schiex T."/>
            <person name="Thomas J."/>
            <person name="Vandecasteele C."/>
            <person name="Vares D."/>
            <person name="Vear F."/>
            <person name="Vautrin S."/>
            <person name="Crespi M."/>
            <person name="Mangin B."/>
            <person name="Burke J.M."/>
            <person name="Salse J."/>
            <person name="Munos S."/>
            <person name="Vincourt P."/>
            <person name="Rieseberg L.H."/>
            <person name="Langlade N.B."/>
        </authorList>
    </citation>
    <scope>NUCLEOTIDE SEQUENCE</scope>
    <source>
        <tissue evidence="1">Leaves</tissue>
    </source>
</reference>
<dbReference type="Proteomes" id="UP000215914">
    <property type="component" value="Unassembled WGS sequence"/>
</dbReference>
<evidence type="ECO:0000313" key="1">
    <source>
        <dbReference type="EMBL" id="KAF5791997.1"/>
    </source>
</evidence>
<comment type="caution">
    <text evidence="1">The sequence shown here is derived from an EMBL/GenBank/DDBJ whole genome shotgun (WGS) entry which is preliminary data.</text>
</comment>
<evidence type="ECO:0000313" key="2">
    <source>
        <dbReference type="Proteomes" id="UP000215914"/>
    </source>
</evidence>
<accession>A0A9K3I892</accession>
<dbReference type="EMBL" id="MNCJ02000324">
    <property type="protein sequence ID" value="KAF5791997.1"/>
    <property type="molecule type" value="Genomic_DNA"/>
</dbReference>
<keyword evidence="2" id="KW-1185">Reference proteome</keyword>
<sequence>MSEGTELVEHDDLEGIEQDLLLLVLEPQLEGVEQCLREPILNHQLVLEPQLGSILKGARVPICTFRNQICFYFVGGSRGGGGCSGGFLDGGCNGRGGVILFEFEPNHHTNSLL</sequence>